<proteinExistence type="predicted"/>
<evidence type="ECO:0000313" key="1">
    <source>
        <dbReference type="EMBL" id="MFD2486750.1"/>
    </source>
</evidence>
<sequence>MADQQWAVEQLRLFVAKIEQITELYRTIHTIGSDRPEADDFGRDISQLEDELCQLEPAVQIVMDAVDPELRNYQRFDPDLPASYGGISWTERWYPARRAALTAVGLHTAGAEAKQRMQQDSDRGFEPAADEYSGADFELVWPRELLVQEGQALISHAEQDFDQQCEWLLTEAFAGTAPIDAMRACRSSADVWGSDPLPGVPRNPREFLSRLIENAYRLKEASVRTPYWSQRRRPTMPSRLDLPAVTREFVRLADSFRANGYLDKEFPDICVDDRDGVYVDGADVLQQILGIPSLRWPLDATQLLDLEDALFDVIEALHDLVARPRSRWFHSYDSCGWHHSQFAIEPARALYRWRVNQLLDRSDLGLRLANDGEDIGRLVAVTDDARADLVNRLANQPHGRTSDRVRHGIALFRARGSTEHDKRSAILVLAGILEQRRQLLKDSLPRKDEGALFDIANNFAIRHQGLKQQGDYDPAFLDWIFWWYLATIELSDHLLSRPA</sequence>
<dbReference type="EMBL" id="JBHUKQ010000024">
    <property type="protein sequence ID" value="MFD2486750.1"/>
    <property type="molecule type" value="Genomic_DNA"/>
</dbReference>
<gene>
    <name evidence="1" type="ORF">ACFSUT_41215</name>
</gene>
<accession>A0ABW5ID75</accession>
<reference evidence="2" key="1">
    <citation type="journal article" date="2019" name="Int. J. Syst. Evol. Microbiol.">
        <title>The Global Catalogue of Microorganisms (GCM) 10K type strain sequencing project: providing services to taxonomists for standard genome sequencing and annotation.</title>
        <authorList>
            <consortium name="The Broad Institute Genomics Platform"/>
            <consortium name="The Broad Institute Genome Sequencing Center for Infectious Disease"/>
            <person name="Wu L."/>
            <person name="Ma J."/>
        </authorList>
    </citation>
    <scope>NUCLEOTIDE SEQUENCE [LARGE SCALE GENOMIC DNA]</scope>
    <source>
        <strain evidence="2">CGMCC 4.7638</strain>
    </source>
</reference>
<keyword evidence="2" id="KW-1185">Reference proteome</keyword>
<comment type="caution">
    <text evidence="1">The sequence shown here is derived from an EMBL/GenBank/DDBJ whole genome shotgun (WGS) entry which is preliminary data.</text>
</comment>
<organism evidence="1 2">
    <name type="scientific">Amycolatopsis albidoflavus</name>
    <dbReference type="NCBI Taxonomy" id="102226"/>
    <lineage>
        <taxon>Bacteria</taxon>
        <taxon>Bacillati</taxon>
        <taxon>Actinomycetota</taxon>
        <taxon>Actinomycetes</taxon>
        <taxon>Pseudonocardiales</taxon>
        <taxon>Pseudonocardiaceae</taxon>
        <taxon>Amycolatopsis</taxon>
    </lineage>
</organism>
<dbReference type="RefSeq" id="WP_344266983.1">
    <property type="nucleotide sequence ID" value="NZ_BAAAHV010000005.1"/>
</dbReference>
<name>A0ABW5ID75_9PSEU</name>
<evidence type="ECO:0000313" key="2">
    <source>
        <dbReference type="Proteomes" id="UP001597542"/>
    </source>
</evidence>
<dbReference type="Proteomes" id="UP001597542">
    <property type="component" value="Unassembled WGS sequence"/>
</dbReference>
<protein>
    <submittedName>
        <fullName evidence="1">Uncharacterized protein</fullName>
    </submittedName>
</protein>